<sequence length="255" mass="28014">MPARTVLAERERHGPLSVQRALYPEGDLCHVYLLHPPGGVAGGDSLDIQARMEPGASALVTTPGATKFYRSTGALAIQRQILKVEAANLEWLPQENILFPGANAELSTRVELVGDARFIGWEINCLGRPVVKERFDRGRAVTSFSLLRDGLLLLHERLMLEEPGHLVGAAGLRGRPVVGTFYATFDEVAPVDEIRESLSVNSGDDLGITLVDGVLLARYLGDSTERARNHFIGIWEQLRPLVMGRDPHPPRIWST</sequence>
<keyword evidence="3 4" id="KW-0143">Chaperone</keyword>
<evidence type="ECO:0000256" key="4">
    <source>
        <dbReference type="HAMAP-Rule" id="MF_01384"/>
    </source>
</evidence>
<name>A0A6N4DHV1_9GAMM</name>
<evidence type="ECO:0000313" key="5">
    <source>
        <dbReference type="EMBL" id="PUD97960.1"/>
    </source>
</evidence>
<evidence type="ECO:0000313" key="6">
    <source>
        <dbReference type="Proteomes" id="UP000250928"/>
    </source>
</evidence>
<keyword evidence="2 4" id="KW-0996">Nickel insertion</keyword>
<dbReference type="Pfam" id="PF01774">
    <property type="entry name" value="UreD"/>
    <property type="match status" value="1"/>
</dbReference>
<dbReference type="HAMAP" id="MF_01384">
    <property type="entry name" value="UreD"/>
    <property type="match status" value="1"/>
</dbReference>
<comment type="similarity">
    <text evidence="1 4">Belongs to the UreD family.</text>
</comment>
<dbReference type="GO" id="GO:0016151">
    <property type="term" value="F:nickel cation binding"/>
    <property type="evidence" value="ECO:0007669"/>
    <property type="project" value="UniProtKB-UniRule"/>
</dbReference>
<proteinExistence type="inferred from homology"/>
<evidence type="ECO:0000256" key="3">
    <source>
        <dbReference type="ARBA" id="ARBA00023186"/>
    </source>
</evidence>
<comment type="subcellular location">
    <subcellularLocation>
        <location evidence="4">Cytoplasm</location>
    </subcellularLocation>
</comment>
<dbReference type="AlphaFoldDB" id="A0A6N4DHV1"/>
<comment type="caution">
    <text evidence="5">The sequence shown here is derived from an EMBL/GenBank/DDBJ whole genome shotgun (WGS) entry which is preliminary data.</text>
</comment>
<gene>
    <name evidence="4" type="primary">ureD</name>
    <name evidence="5" type="ORF">C3L24_13655</name>
</gene>
<dbReference type="PANTHER" id="PTHR33643:SF1">
    <property type="entry name" value="UREASE ACCESSORY PROTEIN D"/>
    <property type="match status" value="1"/>
</dbReference>
<comment type="subunit">
    <text evidence="4">UreD, UreF and UreG form a complex that acts as a GTP-hydrolysis-dependent molecular chaperone, activating the urease apoprotein by helping to assemble the nickel containing metallocenter of UreC. The UreE protein probably delivers the nickel.</text>
</comment>
<keyword evidence="4" id="KW-0963">Cytoplasm</keyword>
<protein>
    <recommendedName>
        <fullName evidence="4">Urease accessory protein UreD</fullName>
    </recommendedName>
</protein>
<dbReference type="PANTHER" id="PTHR33643">
    <property type="entry name" value="UREASE ACCESSORY PROTEIN D"/>
    <property type="match status" value="1"/>
</dbReference>
<dbReference type="GO" id="GO:0005737">
    <property type="term" value="C:cytoplasm"/>
    <property type="evidence" value="ECO:0007669"/>
    <property type="project" value="UniProtKB-SubCell"/>
</dbReference>
<evidence type="ECO:0000256" key="2">
    <source>
        <dbReference type="ARBA" id="ARBA00022988"/>
    </source>
</evidence>
<evidence type="ECO:0000256" key="1">
    <source>
        <dbReference type="ARBA" id="ARBA00007177"/>
    </source>
</evidence>
<dbReference type="EMBL" id="PQCO01000333">
    <property type="protein sequence ID" value="PUD97960.1"/>
    <property type="molecule type" value="Genomic_DNA"/>
</dbReference>
<organism evidence="5 6">
    <name type="scientific">Candidatus Sedimenticola endophacoides</name>
    <dbReference type="NCBI Taxonomy" id="2548426"/>
    <lineage>
        <taxon>Bacteria</taxon>
        <taxon>Pseudomonadati</taxon>
        <taxon>Pseudomonadota</taxon>
        <taxon>Gammaproteobacteria</taxon>
        <taxon>Chromatiales</taxon>
        <taxon>Sedimenticolaceae</taxon>
        <taxon>Sedimenticola</taxon>
    </lineage>
</organism>
<comment type="function">
    <text evidence="4">Required for maturation of urease via the functional incorporation of the urease nickel metallocenter.</text>
</comment>
<dbReference type="Proteomes" id="UP000250928">
    <property type="component" value="Unassembled WGS sequence"/>
</dbReference>
<dbReference type="InterPro" id="IPR002669">
    <property type="entry name" value="UreD"/>
</dbReference>
<reference evidence="5 6" key="1">
    <citation type="submission" date="2018-01" db="EMBL/GenBank/DDBJ databases">
        <title>Novel co-symbiosis in the lucinid bivalve Phacoides pectinatus.</title>
        <authorList>
            <person name="Lim S.J."/>
            <person name="Davis B.G."/>
            <person name="Gill D.E."/>
            <person name="Engel A.S."/>
            <person name="Anderson L.C."/>
            <person name="Campbell B.J."/>
        </authorList>
    </citation>
    <scope>NUCLEOTIDE SEQUENCE [LARGE SCALE GENOMIC DNA]</scope>
    <source>
        <strain evidence="5">N3_P5</strain>
    </source>
</reference>
<accession>A0A6N4DHV1</accession>